<evidence type="ECO:0000313" key="2">
    <source>
        <dbReference type="EMBL" id="CAH9058481.1"/>
    </source>
</evidence>
<keyword evidence="3" id="KW-1185">Reference proteome</keyword>
<sequence length="165" mass="18470">MSFDRDDPLGYVSDSEVEEDEIKSDAESWAGVRAVEGIPISSHLYWSPEMQKQLDEFIVTYILPQKIGTPKIPVKIEELIVEDSECHLDYVSDSEVEEDESKSDDPCATVRAVAGNQSFIPSSCYPRCSPESQKRTEEFIAKFILPQPNKAAASLMLPLCKEPPN</sequence>
<organism evidence="2 3">
    <name type="scientific">Cuscuta epithymum</name>
    <dbReference type="NCBI Taxonomy" id="186058"/>
    <lineage>
        <taxon>Eukaryota</taxon>
        <taxon>Viridiplantae</taxon>
        <taxon>Streptophyta</taxon>
        <taxon>Embryophyta</taxon>
        <taxon>Tracheophyta</taxon>
        <taxon>Spermatophyta</taxon>
        <taxon>Magnoliopsida</taxon>
        <taxon>eudicotyledons</taxon>
        <taxon>Gunneridae</taxon>
        <taxon>Pentapetalae</taxon>
        <taxon>asterids</taxon>
        <taxon>lamiids</taxon>
        <taxon>Solanales</taxon>
        <taxon>Convolvulaceae</taxon>
        <taxon>Cuscuteae</taxon>
        <taxon>Cuscuta</taxon>
        <taxon>Cuscuta subgen. Cuscuta</taxon>
    </lineage>
</organism>
<feature type="region of interest" description="Disordered" evidence="1">
    <location>
        <begin position="1"/>
        <end position="26"/>
    </location>
</feature>
<accession>A0AAV0BZ20</accession>
<proteinExistence type="predicted"/>
<protein>
    <submittedName>
        <fullName evidence="2">Uncharacterized protein</fullName>
    </submittedName>
</protein>
<dbReference type="AlphaFoldDB" id="A0AAV0BZ20"/>
<comment type="caution">
    <text evidence="2">The sequence shown here is derived from an EMBL/GenBank/DDBJ whole genome shotgun (WGS) entry which is preliminary data.</text>
</comment>
<dbReference type="Proteomes" id="UP001152523">
    <property type="component" value="Unassembled WGS sequence"/>
</dbReference>
<name>A0AAV0BZ20_9ASTE</name>
<reference evidence="2" key="1">
    <citation type="submission" date="2022-07" db="EMBL/GenBank/DDBJ databases">
        <authorList>
            <person name="Macas J."/>
            <person name="Novak P."/>
            <person name="Neumann P."/>
        </authorList>
    </citation>
    <scope>NUCLEOTIDE SEQUENCE</scope>
</reference>
<gene>
    <name evidence="2" type="ORF">CEPIT_LOCUS1245</name>
</gene>
<evidence type="ECO:0000256" key="1">
    <source>
        <dbReference type="SAM" id="MobiDB-lite"/>
    </source>
</evidence>
<evidence type="ECO:0000313" key="3">
    <source>
        <dbReference type="Proteomes" id="UP001152523"/>
    </source>
</evidence>
<dbReference type="EMBL" id="CAMAPF010000008">
    <property type="protein sequence ID" value="CAH9058481.1"/>
    <property type="molecule type" value="Genomic_DNA"/>
</dbReference>